<proteinExistence type="inferred from homology"/>
<dbReference type="EMBL" id="JBHRUV010000038">
    <property type="protein sequence ID" value="MFC3266388.1"/>
    <property type="molecule type" value="Genomic_DNA"/>
</dbReference>
<dbReference type="PANTHER" id="PTHR33202">
    <property type="entry name" value="ZINC UPTAKE REGULATION PROTEIN"/>
    <property type="match status" value="1"/>
</dbReference>
<comment type="caution">
    <text evidence="2">The sequence shown here is derived from an EMBL/GenBank/DDBJ whole genome shotgun (WGS) entry which is preliminary data.</text>
</comment>
<keyword evidence="1" id="KW-0479">Metal-binding</keyword>
<dbReference type="NCBIfam" id="NF045677">
    <property type="entry name" value="FeRespRegIrr"/>
    <property type="match status" value="1"/>
</dbReference>
<dbReference type="Gene3D" id="1.10.10.10">
    <property type="entry name" value="Winged helix-like DNA-binding domain superfamily/Winged helix DNA-binding domain"/>
    <property type="match status" value="1"/>
</dbReference>
<reference evidence="3" key="1">
    <citation type="journal article" date="2019" name="Int. J. Syst. Evol. Microbiol.">
        <title>The Global Catalogue of Microorganisms (GCM) 10K type strain sequencing project: providing services to taxonomists for standard genome sequencing and annotation.</title>
        <authorList>
            <consortium name="The Broad Institute Genomics Platform"/>
            <consortium name="The Broad Institute Genome Sequencing Center for Infectious Disease"/>
            <person name="Wu L."/>
            <person name="Ma J."/>
        </authorList>
    </citation>
    <scope>NUCLEOTIDE SEQUENCE [LARGE SCALE GENOMIC DNA]</scope>
    <source>
        <strain evidence="3">CCM 7941</strain>
    </source>
</reference>
<comment type="similarity">
    <text evidence="1">Belongs to the Fur family.</text>
</comment>
<gene>
    <name evidence="2" type="primary">irrA</name>
    <name evidence="1" type="synonym">fur</name>
    <name evidence="2" type="ORF">ACFOEX_08490</name>
</gene>
<name>A0ABV7LGX3_9HYPH</name>
<dbReference type="InterPro" id="IPR036388">
    <property type="entry name" value="WH-like_DNA-bd_sf"/>
</dbReference>
<dbReference type="RefSeq" id="WP_376828639.1">
    <property type="nucleotide sequence ID" value="NZ_JBHLWR010000004.1"/>
</dbReference>
<keyword evidence="1" id="KW-0804">Transcription</keyword>
<keyword evidence="1" id="KW-0408">Iron</keyword>
<keyword evidence="3" id="KW-1185">Reference proteome</keyword>
<keyword evidence="1" id="KW-0805">Transcription regulation</keyword>
<dbReference type="CDD" id="cd07153">
    <property type="entry name" value="Fur_like"/>
    <property type="match status" value="1"/>
</dbReference>
<keyword evidence="1" id="KW-0238">DNA-binding</keyword>
<evidence type="ECO:0000256" key="1">
    <source>
        <dbReference type="RuleBase" id="RU364037"/>
    </source>
</evidence>
<dbReference type="Proteomes" id="UP001595536">
    <property type="component" value="Unassembled WGS sequence"/>
</dbReference>
<dbReference type="Pfam" id="PF01475">
    <property type="entry name" value="FUR"/>
    <property type="match status" value="1"/>
</dbReference>
<keyword evidence="1" id="KW-0678">Repressor</keyword>
<dbReference type="InterPro" id="IPR002481">
    <property type="entry name" value="FUR"/>
</dbReference>
<dbReference type="NCBIfam" id="NF045678">
    <property type="entry name" value="TransRegIrrA"/>
    <property type="match status" value="1"/>
</dbReference>
<keyword evidence="1" id="KW-0862">Zinc</keyword>
<accession>A0ABV7LGX3</accession>
<keyword evidence="1" id="KW-0963">Cytoplasm</keyword>
<dbReference type="InterPro" id="IPR036390">
    <property type="entry name" value="WH_DNA-bd_sf"/>
</dbReference>
<dbReference type="PANTHER" id="PTHR33202:SF7">
    <property type="entry name" value="FERRIC UPTAKE REGULATION PROTEIN"/>
    <property type="match status" value="1"/>
</dbReference>
<evidence type="ECO:0000313" key="3">
    <source>
        <dbReference type="Proteomes" id="UP001595536"/>
    </source>
</evidence>
<sequence>MTDGDALRGVETSNASGGDGLKGCPVHALRAELRRVGLRPTRQRVSLGWLLFAKGDRHVTAEMLYEEANRARVPVSLATVYNTLHQFTEAGLLRQVAVDGSRTYFDTNTGDHHHFLVEGEDRLVDIPGSSIDIANLPEPPEGMEIARVDVVVRLRPRRA</sequence>
<comment type="subcellular location">
    <subcellularLocation>
        <location evidence="1">Cytoplasm</location>
    </subcellularLocation>
</comment>
<comment type="subunit">
    <text evidence="1">Homodimer.</text>
</comment>
<evidence type="ECO:0000313" key="2">
    <source>
        <dbReference type="EMBL" id="MFC3266388.1"/>
    </source>
</evidence>
<organism evidence="2 3">
    <name type="scientific">Camelimonas abortus</name>
    <dbReference type="NCBI Taxonomy" id="1017184"/>
    <lineage>
        <taxon>Bacteria</taxon>
        <taxon>Pseudomonadati</taxon>
        <taxon>Pseudomonadota</taxon>
        <taxon>Alphaproteobacteria</taxon>
        <taxon>Hyphomicrobiales</taxon>
        <taxon>Chelatococcaceae</taxon>
        <taxon>Camelimonas</taxon>
    </lineage>
</organism>
<dbReference type="SUPFAM" id="SSF46785">
    <property type="entry name" value="Winged helix' DNA-binding domain"/>
    <property type="match status" value="1"/>
</dbReference>
<protein>
    <recommendedName>
        <fullName evidence="1">Ferric uptake regulation protein</fullName>
    </recommendedName>
</protein>